<name>A0AAQ1JPX4_9GAMM</name>
<dbReference type="InterPro" id="IPR036938">
    <property type="entry name" value="PAP2/HPO_sf"/>
</dbReference>
<comment type="caution">
    <text evidence="6">The sequence shown here is derived from an EMBL/GenBank/DDBJ whole genome shotgun (WGS) entry which is preliminary data.</text>
</comment>
<feature type="transmembrane region" description="Helical" evidence="4">
    <location>
        <begin position="207"/>
        <end position="226"/>
    </location>
</feature>
<proteinExistence type="predicted"/>
<feature type="transmembrane region" description="Helical" evidence="4">
    <location>
        <begin position="36"/>
        <end position="58"/>
    </location>
</feature>
<dbReference type="SMART" id="SM00014">
    <property type="entry name" value="acidPPc"/>
    <property type="match status" value="1"/>
</dbReference>
<dbReference type="RefSeq" id="WP_088274473.1">
    <property type="nucleotide sequence ID" value="NZ_FNVE01000004.1"/>
</dbReference>
<dbReference type="PANTHER" id="PTHR14969">
    <property type="entry name" value="SPHINGOSINE-1-PHOSPHATE PHOSPHOHYDROLASE"/>
    <property type="match status" value="1"/>
</dbReference>
<dbReference type="EC" id="3.6.1.27" evidence="1"/>
<gene>
    <name evidence="6" type="ORF">SAMN05216586_104240</name>
</gene>
<dbReference type="GO" id="GO:0050380">
    <property type="term" value="F:undecaprenyl-diphosphatase activity"/>
    <property type="evidence" value="ECO:0007669"/>
    <property type="project" value="UniProtKB-EC"/>
</dbReference>
<protein>
    <recommendedName>
        <fullName evidence="1">undecaprenyl-diphosphate phosphatase</fullName>
        <ecNumber evidence="1">3.6.1.27</ecNumber>
    </recommendedName>
    <alternativeName>
        <fullName evidence="2">Undecaprenyl pyrophosphate phosphatase</fullName>
    </alternativeName>
</protein>
<accession>A0AAQ1JPX4</accession>
<feature type="transmembrane region" description="Helical" evidence="4">
    <location>
        <begin position="111"/>
        <end position="133"/>
    </location>
</feature>
<evidence type="ECO:0000313" key="7">
    <source>
        <dbReference type="Proteomes" id="UP000243518"/>
    </source>
</evidence>
<dbReference type="PANTHER" id="PTHR14969:SF13">
    <property type="entry name" value="AT30094P"/>
    <property type="match status" value="1"/>
</dbReference>
<keyword evidence="7" id="KW-1185">Reference proteome</keyword>
<evidence type="ECO:0000259" key="5">
    <source>
        <dbReference type="SMART" id="SM00014"/>
    </source>
</evidence>
<keyword evidence="4" id="KW-0472">Membrane</keyword>
<dbReference type="SUPFAM" id="SSF48317">
    <property type="entry name" value="Acid phosphatase/Vanadium-dependent haloperoxidase"/>
    <property type="match status" value="1"/>
</dbReference>
<dbReference type="Proteomes" id="UP000243518">
    <property type="component" value="Unassembled WGS sequence"/>
</dbReference>
<organism evidence="6 7">
    <name type="scientific">Halopseudomonas aestusnigri</name>
    <dbReference type="NCBI Taxonomy" id="857252"/>
    <lineage>
        <taxon>Bacteria</taxon>
        <taxon>Pseudomonadati</taxon>
        <taxon>Pseudomonadota</taxon>
        <taxon>Gammaproteobacteria</taxon>
        <taxon>Pseudomonadales</taxon>
        <taxon>Pseudomonadaceae</taxon>
        <taxon>Halopseudomonas</taxon>
    </lineage>
</organism>
<sequence>MQPLPLLLLSTTVALGLLYASRMSTASAPPPRHLLLGPLALLMIAATLTALVSCDATAGADRALLLQVGQHTPSALSQLLAFATHTGSAPFLTVLISCWVIGMLVRRDLDNALLLALSGLGGALLVVISKLLIARPRPELWDTAALSTYSFPSGHTLGTAACAGALVIVLTRRHPRQRQLWVTLGLSWLLLVGFSRLTLGVHWPSDVLAGACAGLALPLLLSRLPGCRQPA</sequence>
<reference evidence="6 7" key="1">
    <citation type="submission" date="2016-10" db="EMBL/GenBank/DDBJ databases">
        <authorList>
            <person name="Varghese N."/>
            <person name="Submissions S."/>
        </authorList>
    </citation>
    <scope>NUCLEOTIDE SEQUENCE [LARGE SCALE GENOMIC DNA]</scope>
    <source>
        <strain evidence="6 7">CECT 8317</strain>
    </source>
</reference>
<evidence type="ECO:0000256" key="2">
    <source>
        <dbReference type="ARBA" id="ARBA00032707"/>
    </source>
</evidence>
<keyword evidence="4" id="KW-1133">Transmembrane helix</keyword>
<dbReference type="EMBL" id="FNVE01000004">
    <property type="protein sequence ID" value="SEG24802.1"/>
    <property type="molecule type" value="Genomic_DNA"/>
</dbReference>
<feature type="transmembrane region" description="Helical" evidence="4">
    <location>
        <begin position="180"/>
        <end position="201"/>
    </location>
</feature>
<feature type="domain" description="Phosphatidic acid phosphatase type 2/haloperoxidase" evidence="5">
    <location>
        <begin position="113"/>
        <end position="222"/>
    </location>
</feature>
<dbReference type="Gene3D" id="1.20.144.10">
    <property type="entry name" value="Phosphatidic acid phosphatase type 2/haloperoxidase"/>
    <property type="match status" value="2"/>
</dbReference>
<evidence type="ECO:0000256" key="1">
    <source>
        <dbReference type="ARBA" id="ARBA00012374"/>
    </source>
</evidence>
<comment type="catalytic activity">
    <reaction evidence="3">
        <text>di-trans,octa-cis-undecaprenyl diphosphate + H2O = di-trans,octa-cis-undecaprenyl phosphate + phosphate + H(+)</text>
        <dbReference type="Rhea" id="RHEA:28094"/>
        <dbReference type="ChEBI" id="CHEBI:15377"/>
        <dbReference type="ChEBI" id="CHEBI:15378"/>
        <dbReference type="ChEBI" id="CHEBI:43474"/>
        <dbReference type="ChEBI" id="CHEBI:58405"/>
        <dbReference type="ChEBI" id="CHEBI:60392"/>
        <dbReference type="EC" id="3.6.1.27"/>
    </reaction>
</comment>
<evidence type="ECO:0000313" key="6">
    <source>
        <dbReference type="EMBL" id="SEG24802.1"/>
    </source>
</evidence>
<dbReference type="AlphaFoldDB" id="A0AAQ1JPX4"/>
<evidence type="ECO:0000256" key="3">
    <source>
        <dbReference type="ARBA" id="ARBA00047594"/>
    </source>
</evidence>
<evidence type="ECO:0000256" key="4">
    <source>
        <dbReference type="SAM" id="Phobius"/>
    </source>
</evidence>
<dbReference type="Pfam" id="PF01569">
    <property type="entry name" value="PAP2"/>
    <property type="match status" value="1"/>
</dbReference>
<dbReference type="CDD" id="cd03392">
    <property type="entry name" value="PAP2_like_2"/>
    <property type="match status" value="1"/>
</dbReference>
<keyword evidence="4" id="KW-0812">Transmembrane</keyword>
<feature type="transmembrane region" description="Helical" evidence="4">
    <location>
        <begin position="79"/>
        <end position="105"/>
    </location>
</feature>
<dbReference type="InterPro" id="IPR000326">
    <property type="entry name" value="PAP2/HPO"/>
</dbReference>